<dbReference type="SUPFAM" id="SSF52833">
    <property type="entry name" value="Thioredoxin-like"/>
    <property type="match status" value="1"/>
</dbReference>
<dbReference type="RefSeq" id="WP_311835151.1">
    <property type="nucleotide sequence ID" value="NZ_JARQBJ010000002.1"/>
</dbReference>
<evidence type="ECO:0000313" key="1">
    <source>
        <dbReference type="EMBL" id="MDT2809776.1"/>
    </source>
</evidence>
<evidence type="ECO:0000313" key="2">
    <source>
        <dbReference type="Proteomes" id="UP001256711"/>
    </source>
</evidence>
<comment type="caution">
    <text evidence="1">The sequence shown here is derived from an EMBL/GenBank/DDBJ whole genome shotgun (WGS) entry which is preliminary data.</text>
</comment>
<organism evidence="1 2">
    <name type="scientific">Enterococcus asini</name>
    <dbReference type="NCBI Taxonomy" id="57732"/>
    <lineage>
        <taxon>Bacteria</taxon>
        <taxon>Bacillati</taxon>
        <taxon>Bacillota</taxon>
        <taxon>Bacilli</taxon>
        <taxon>Lactobacillales</taxon>
        <taxon>Enterococcaceae</taxon>
        <taxon>Enterococcus</taxon>
    </lineage>
</organism>
<proteinExistence type="predicted"/>
<dbReference type="Proteomes" id="UP001256711">
    <property type="component" value="Unassembled WGS sequence"/>
</dbReference>
<reference evidence="1" key="1">
    <citation type="submission" date="2023-03" db="EMBL/GenBank/DDBJ databases">
        <authorList>
            <person name="Shen W."/>
            <person name="Cai J."/>
        </authorList>
    </citation>
    <scope>NUCLEOTIDE SEQUENCE</scope>
    <source>
        <strain evidence="1">B226-2</strain>
    </source>
</reference>
<accession>A0AAW8TWJ4</accession>
<name>A0AAW8TWJ4_9ENTE</name>
<dbReference type="InterPro" id="IPR036249">
    <property type="entry name" value="Thioredoxin-like_sf"/>
</dbReference>
<protein>
    <submittedName>
        <fullName evidence="1">DsbA family protein</fullName>
    </submittedName>
</protein>
<sequence length="208" mass="23650">MIEIYLFVNPIGSICLETETKLLDFIGNSDKKIQFRVIPLVNMQTIHQVMKRRGIDARDIDARNKLFTDTYSAALDCKAVQLQGKKIGRKFMMRLQQAVACEQIPYSQELVCAIIDEVGADLEMFLEDRPSAFVKEMFQNDQDTARDMGITQHPSEVVYNFSSHRDYGVLLEGAACISDLPKLCQSDAYRLPLFQLASHVAKPKKQQL</sequence>
<dbReference type="AlphaFoldDB" id="A0AAW8TWJ4"/>
<dbReference type="Gene3D" id="3.40.30.10">
    <property type="entry name" value="Glutaredoxin"/>
    <property type="match status" value="1"/>
</dbReference>
<dbReference type="Pfam" id="PF13743">
    <property type="entry name" value="Thioredoxin_5"/>
    <property type="match status" value="1"/>
</dbReference>
<gene>
    <name evidence="1" type="ORF">P7H43_04715</name>
</gene>
<dbReference type="EMBL" id="JARQBJ010000002">
    <property type="protein sequence ID" value="MDT2809776.1"/>
    <property type="molecule type" value="Genomic_DNA"/>
</dbReference>